<evidence type="ECO:0000256" key="4">
    <source>
        <dbReference type="ARBA" id="ARBA00022525"/>
    </source>
</evidence>
<evidence type="ECO:0000256" key="1">
    <source>
        <dbReference type="ARBA" id="ARBA00004365"/>
    </source>
</evidence>
<evidence type="ECO:0000313" key="9">
    <source>
        <dbReference type="EMBL" id="VAW94108.1"/>
    </source>
</evidence>
<comment type="subcellular location">
    <subcellularLocation>
        <location evidence="1">Bacterial flagellum</location>
    </subcellularLocation>
    <subcellularLocation>
        <location evidence="2">Secreted</location>
    </subcellularLocation>
</comment>
<dbReference type="GO" id="GO:0009424">
    <property type="term" value="C:bacterial-type flagellum hook"/>
    <property type="evidence" value="ECO:0007669"/>
    <property type="project" value="InterPro"/>
</dbReference>
<evidence type="ECO:0000259" key="6">
    <source>
        <dbReference type="Pfam" id="PF06429"/>
    </source>
</evidence>
<evidence type="ECO:0000256" key="5">
    <source>
        <dbReference type="ARBA" id="ARBA00023143"/>
    </source>
</evidence>
<dbReference type="InterPro" id="IPR010930">
    <property type="entry name" value="Flg_bb/hook_C_dom"/>
</dbReference>
<dbReference type="GO" id="GO:0044780">
    <property type="term" value="P:bacterial-type flagellum assembly"/>
    <property type="evidence" value="ECO:0007669"/>
    <property type="project" value="InterPro"/>
</dbReference>
<evidence type="ECO:0000259" key="8">
    <source>
        <dbReference type="Pfam" id="PF22638"/>
    </source>
</evidence>
<sequence>MAGNDSLGIGLSGTLTTQREMATTSHNIANANNEGFSRQRVLKTTRQPQQFAFGSVGSGVQISSINRVHNEFLTTSVRDNTSLTNSFKVGHQLTTQVDELFSDPKAGIGLVLQEFFDAVTGVANEPSSTTARQVMITQANTLTNRFHDLDTRLQDLRLATNKQTNNIVTNINFLSKSLAKLNQSITLAQQSSGHPANDLLDQRDTVLKELSELINVTTKEQDDGSMNVFIGNGQTLVLGLSPAKLDAVVNEFDSSKVDVVFVGEGSTTDITKFISGGELGGLLEFQADIINGSQNELGRISLALATTFNEQHESGLDLNSEFGKKFFTGLNNTMPEVISGTQNKGNYQLSAKVTDVSKITASDYRLEYTGNEYLLIRLNDNVTLKQFPEFPKDISVDGFSLNILSGSSIASGDSFLIRPTHLAAKNINVLIDNSSEIAAASPVRARSSISNIGDAKLKLDFIDVNNLSGESESTVNLNEDGSVKISQSGQTAASRIAFNIDEAVDKSTEPSNITVKILDDNKLQIINNSVTSQAGVSASKILSDPITYDANQDLILSPVLAGKQLAVTARLKGDLVAGDTFNIEFNEDAMGDNSNILSLANLHRANNLIEGRANFNQAYGELVSRVGTRTHELDINAQAQQVLLNQSIEAKEAVSGVNMDEEAAKLLRLQTQFKANAQVIAAADQTFQDIMSVLRR</sequence>
<dbReference type="InterPro" id="IPR002371">
    <property type="entry name" value="FlgK"/>
</dbReference>
<keyword evidence="9" id="KW-0966">Cell projection</keyword>
<dbReference type="SUPFAM" id="SSF64518">
    <property type="entry name" value="Phase 1 flagellin"/>
    <property type="match status" value="2"/>
</dbReference>
<dbReference type="InterPro" id="IPR049119">
    <property type="entry name" value="FlgK_D2-like"/>
</dbReference>
<dbReference type="PANTHER" id="PTHR30033">
    <property type="entry name" value="FLAGELLAR HOOK-ASSOCIATED PROTEIN 1"/>
    <property type="match status" value="1"/>
</dbReference>
<feature type="domain" description="Flagellar hook-associated protein FlgK helical" evidence="8">
    <location>
        <begin position="95"/>
        <end position="327"/>
    </location>
</feature>
<keyword evidence="9" id="KW-0969">Cilium</keyword>
<evidence type="ECO:0000259" key="7">
    <source>
        <dbReference type="Pfam" id="PF21158"/>
    </source>
</evidence>
<dbReference type="Pfam" id="PF22638">
    <property type="entry name" value="FlgK_D1"/>
    <property type="match status" value="1"/>
</dbReference>
<protein>
    <submittedName>
        <fullName evidence="9">Flagellar hook-associated protein FlgK</fullName>
    </submittedName>
</protein>
<dbReference type="Pfam" id="PF06429">
    <property type="entry name" value="Flg_bbr_C"/>
    <property type="match status" value="1"/>
</dbReference>
<dbReference type="PRINTS" id="PR01005">
    <property type="entry name" value="FLGHOOKAP1"/>
</dbReference>
<proteinExistence type="inferred from homology"/>
<dbReference type="Pfam" id="PF21158">
    <property type="entry name" value="flgK_1st_1"/>
    <property type="match status" value="1"/>
</dbReference>
<keyword evidence="4" id="KW-0964">Secreted</keyword>
<dbReference type="PANTHER" id="PTHR30033:SF1">
    <property type="entry name" value="FLAGELLAR HOOK-ASSOCIATED PROTEIN 1"/>
    <property type="match status" value="1"/>
</dbReference>
<dbReference type="GO" id="GO:0005198">
    <property type="term" value="F:structural molecule activity"/>
    <property type="evidence" value="ECO:0007669"/>
    <property type="project" value="InterPro"/>
</dbReference>
<dbReference type="EMBL" id="UOFS01000014">
    <property type="protein sequence ID" value="VAW94108.1"/>
    <property type="molecule type" value="Genomic_DNA"/>
</dbReference>
<accession>A0A3B0ZL13</accession>
<evidence type="ECO:0000256" key="3">
    <source>
        <dbReference type="ARBA" id="ARBA00009677"/>
    </source>
</evidence>
<dbReference type="GO" id="GO:0005576">
    <property type="term" value="C:extracellular region"/>
    <property type="evidence" value="ECO:0007669"/>
    <property type="project" value="UniProtKB-SubCell"/>
</dbReference>
<feature type="domain" description="Flagellar hook-associated protein 1 D2-like" evidence="7">
    <location>
        <begin position="339"/>
        <end position="419"/>
    </location>
</feature>
<keyword evidence="9" id="KW-0282">Flagellum</keyword>
<name>A0A3B0ZL13_9ZZZZ</name>
<gene>
    <name evidence="9" type="ORF">MNBD_GAMMA22-2149</name>
</gene>
<evidence type="ECO:0000256" key="2">
    <source>
        <dbReference type="ARBA" id="ARBA00004613"/>
    </source>
</evidence>
<dbReference type="AlphaFoldDB" id="A0A3B0ZL13"/>
<dbReference type="NCBIfam" id="TIGR02492">
    <property type="entry name" value="flgK_ends"/>
    <property type="match status" value="1"/>
</dbReference>
<feature type="domain" description="Flagellar basal-body/hook protein C-terminal" evidence="6">
    <location>
        <begin position="655"/>
        <end position="692"/>
    </location>
</feature>
<comment type="similarity">
    <text evidence="3">Belongs to the flagella basal body rod proteins family.</text>
</comment>
<keyword evidence="5" id="KW-0975">Bacterial flagellum</keyword>
<reference evidence="9" key="1">
    <citation type="submission" date="2018-06" db="EMBL/GenBank/DDBJ databases">
        <authorList>
            <person name="Zhirakovskaya E."/>
        </authorList>
    </citation>
    <scope>NUCLEOTIDE SEQUENCE</scope>
</reference>
<organism evidence="9">
    <name type="scientific">hydrothermal vent metagenome</name>
    <dbReference type="NCBI Taxonomy" id="652676"/>
    <lineage>
        <taxon>unclassified sequences</taxon>
        <taxon>metagenomes</taxon>
        <taxon>ecological metagenomes</taxon>
    </lineage>
</organism>
<dbReference type="InterPro" id="IPR053927">
    <property type="entry name" value="FlgK_helical"/>
</dbReference>